<organism evidence="2">
    <name type="scientific">Paraconexibacter sp. AEG42_29</name>
    <dbReference type="NCBI Taxonomy" id="2997339"/>
    <lineage>
        <taxon>Bacteria</taxon>
        <taxon>Bacillati</taxon>
        <taxon>Actinomycetota</taxon>
        <taxon>Thermoleophilia</taxon>
        <taxon>Solirubrobacterales</taxon>
        <taxon>Paraconexibacteraceae</taxon>
        <taxon>Paraconexibacter</taxon>
    </lineage>
</organism>
<feature type="region of interest" description="Disordered" evidence="1">
    <location>
        <begin position="1"/>
        <end position="84"/>
    </location>
</feature>
<dbReference type="EMBL" id="CP114014">
    <property type="protein sequence ID" value="XAY03423.1"/>
    <property type="molecule type" value="Genomic_DNA"/>
</dbReference>
<sequence length="84" mass="8169">MSNDDDPSKLGEGSPRGGEGLADDAGVSDPQDGPAPDADDKVAGQPRGGEGLANITPATTAVPDPDETVQGTPRGGEGLADDAA</sequence>
<name>A0AAU7APA5_9ACTN</name>
<gene>
    <name evidence="2" type="ORF">DSM112329_00238</name>
</gene>
<evidence type="ECO:0000313" key="2">
    <source>
        <dbReference type="EMBL" id="XAY03423.1"/>
    </source>
</evidence>
<dbReference type="RefSeq" id="WP_354699980.1">
    <property type="nucleotide sequence ID" value="NZ_CP114014.1"/>
</dbReference>
<dbReference type="KEGG" id="parq:DSM112329_00238"/>
<evidence type="ECO:0000256" key="1">
    <source>
        <dbReference type="SAM" id="MobiDB-lite"/>
    </source>
</evidence>
<protein>
    <submittedName>
        <fullName evidence="2">Uncharacterized protein</fullName>
    </submittedName>
</protein>
<accession>A0AAU7APA5</accession>
<proteinExistence type="predicted"/>
<reference evidence="2" key="1">
    <citation type="submission" date="2022-12" db="EMBL/GenBank/DDBJ databases">
        <title>Paraconexibacter alkalitolerans sp. nov. and Baekduia alba sp. nov., isolated from soil and emended description of the genera Paraconexibacter (Chun et al., 2020) and Baekduia (An et al., 2020).</title>
        <authorList>
            <person name="Vieira S."/>
            <person name="Huber K.J."/>
            <person name="Geppert A."/>
            <person name="Wolf J."/>
            <person name="Neumann-Schaal M."/>
            <person name="Muesken M."/>
            <person name="Overmann J."/>
        </authorList>
    </citation>
    <scope>NUCLEOTIDE SEQUENCE</scope>
    <source>
        <strain evidence="2">AEG42_29</strain>
    </source>
</reference>
<dbReference type="AlphaFoldDB" id="A0AAU7APA5"/>